<name>A0A6N8FX67_9CHRO</name>
<dbReference type="SUPFAM" id="SSF102705">
    <property type="entry name" value="NIF3 (NGG1p interacting factor 3)-like"/>
    <property type="match status" value="1"/>
</dbReference>
<dbReference type="NCBIfam" id="TIGR00486">
    <property type="entry name" value="YbgI_SA1388"/>
    <property type="match status" value="1"/>
</dbReference>
<accession>A0A6N8FX67</accession>
<dbReference type="RefSeq" id="WP_105220403.1">
    <property type="nucleotide sequence ID" value="NZ_CAWNSU010000059.1"/>
</dbReference>
<dbReference type="Proteomes" id="UP000441797">
    <property type="component" value="Unassembled WGS sequence"/>
</dbReference>
<dbReference type="InterPro" id="IPR002678">
    <property type="entry name" value="DUF34/NIF3"/>
</dbReference>
<feature type="binding site" evidence="4">
    <location>
        <position position="234"/>
    </location>
    <ligand>
        <name>a divalent metal cation</name>
        <dbReference type="ChEBI" id="CHEBI:60240"/>
        <label>1</label>
    </ligand>
</feature>
<proteinExistence type="inferred from homology"/>
<dbReference type="PANTHER" id="PTHR13799:SF14">
    <property type="entry name" value="GTP CYCLOHYDROLASE 1 TYPE 2 HOMOLOG"/>
    <property type="match status" value="1"/>
</dbReference>
<dbReference type="PANTHER" id="PTHR13799">
    <property type="entry name" value="NGG1 INTERACTING FACTOR 3"/>
    <property type="match status" value="1"/>
</dbReference>
<feature type="binding site" evidence="4">
    <location>
        <position position="109"/>
    </location>
    <ligand>
        <name>a divalent metal cation</name>
        <dbReference type="ChEBI" id="CHEBI:60240"/>
        <label>1</label>
    </ligand>
</feature>
<evidence type="ECO:0000256" key="3">
    <source>
        <dbReference type="ARBA" id="ARBA00022723"/>
    </source>
</evidence>
<organism evidence="5 6">
    <name type="scientific">Gloeocapsopsis dulcis AAB1 = 1H9</name>
    <dbReference type="NCBI Taxonomy" id="1433147"/>
    <lineage>
        <taxon>Bacteria</taxon>
        <taxon>Bacillati</taxon>
        <taxon>Cyanobacteriota</taxon>
        <taxon>Cyanophyceae</taxon>
        <taxon>Oscillatoriophycideae</taxon>
        <taxon>Chroococcales</taxon>
        <taxon>Chroococcaceae</taxon>
        <taxon>Gloeocapsopsis</taxon>
        <taxon>Gloeocapsopsis dulcis</taxon>
    </lineage>
</organism>
<gene>
    <name evidence="5" type="ORF">BWI75_12970</name>
</gene>
<dbReference type="GO" id="GO:0005737">
    <property type="term" value="C:cytoplasm"/>
    <property type="evidence" value="ECO:0007669"/>
    <property type="project" value="TreeGrafter"/>
</dbReference>
<feature type="binding site" evidence="4">
    <location>
        <position position="70"/>
    </location>
    <ligand>
        <name>a divalent metal cation</name>
        <dbReference type="ChEBI" id="CHEBI:60240"/>
        <label>1</label>
    </ligand>
</feature>
<dbReference type="InterPro" id="IPR036069">
    <property type="entry name" value="DUF34/NIF3_sf"/>
</dbReference>
<dbReference type="OrthoDB" id="9792792at2"/>
<evidence type="ECO:0000313" key="6">
    <source>
        <dbReference type="Proteomes" id="UP000441797"/>
    </source>
</evidence>
<dbReference type="FunFam" id="3.40.1390.30:FF:000001">
    <property type="entry name" value="GTP cyclohydrolase 1 type 2"/>
    <property type="match status" value="1"/>
</dbReference>
<feature type="binding site" evidence="4">
    <location>
        <position position="71"/>
    </location>
    <ligand>
        <name>a divalent metal cation</name>
        <dbReference type="ChEBI" id="CHEBI:60240"/>
        <label>1</label>
    </ligand>
</feature>
<dbReference type="AlphaFoldDB" id="A0A6N8FX67"/>
<protein>
    <recommendedName>
        <fullName evidence="2">GTP cyclohydrolase 1 type 2 homolog</fullName>
    </recommendedName>
</protein>
<evidence type="ECO:0000256" key="1">
    <source>
        <dbReference type="ARBA" id="ARBA00006964"/>
    </source>
</evidence>
<dbReference type="GO" id="GO:0046872">
    <property type="term" value="F:metal ion binding"/>
    <property type="evidence" value="ECO:0007669"/>
    <property type="project" value="UniProtKB-KW"/>
</dbReference>
<evidence type="ECO:0000256" key="2">
    <source>
        <dbReference type="ARBA" id="ARBA00022112"/>
    </source>
</evidence>
<evidence type="ECO:0000313" key="5">
    <source>
        <dbReference type="EMBL" id="MUL37222.1"/>
    </source>
</evidence>
<comment type="similarity">
    <text evidence="1">Belongs to the GTP cyclohydrolase I type 2/NIF3 family.</text>
</comment>
<reference evidence="5 6" key="1">
    <citation type="journal article" date="2019" name="Front. Microbiol.">
        <title>Genomic Features for Desiccation Tolerance and Sugar Biosynthesis in the Extremophile Gloeocapsopsis sp. UTEX B3054.</title>
        <authorList>
            <person name="Urrejola C."/>
            <person name="Alcorta J."/>
            <person name="Salas L."/>
            <person name="Vasquez M."/>
            <person name="Polz M.F."/>
            <person name="Vicuna R."/>
            <person name="Diez B."/>
        </authorList>
    </citation>
    <scope>NUCLEOTIDE SEQUENCE [LARGE SCALE GENOMIC DNA]</scope>
    <source>
        <strain evidence="5 6">1H9</strain>
    </source>
</reference>
<comment type="caution">
    <text evidence="5">The sequence shown here is derived from an EMBL/GenBank/DDBJ whole genome shotgun (WGS) entry which is preliminary data.</text>
</comment>
<keyword evidence="6" id="KW-1185">Reference proteome</keyword>
<evidence type="ECO:0000256" key="4">
    <source>
        <dbReference type="PIRSR" id="PIRSR602678-1"/>
    </source>
</evidence>
<dbReference type="Gene3D" id="3.40.1390.30">
    <property type="entry name" value="NIF3 (NGG1p interacting factor 3)-like"/>
    <property type="match status" value="2"/>
</dbReference>
<keyword evidence="3 4" id="KW-0479">Metal-binding</keyword>
<dbReference type="EMBL" id="NAPY01000018">
    <property type="protein sequence ID" value="MUL37222.1"/>
    <property type="molecule type" value="Genomic_DNA"/>
</dbReference>
<dbReference type="Pfam" id="PF01784">
    <property type="entry name" value="DUF34_NIF3"/>
    <property type="match status" value="1"/>
</dbReference>
<feature type="binding site" evidence="4">
    <location>
        <position position="230"/>
    </location>
    <ligand>
        <name>a divalent metal cation</name>
        <dbReference type="ChEBI" id="CHEBI:60240"/>
        <label>1</label>
    </ligand>
</feature>
<sequence length="269" mass="29938">MKIAELIAWFEAWANPAWQESWDNCGWQIEPGVLEESARVLVCLTPTLAVMQEAIALHTAGTPVNLIFAHHPLIFKPVKSLQTGDAIAEMTRLAFRHQIGVYTAHTNFDQVADGTADVLAQVLELKHTTPIVETQPGLGYGRVGVLEPTLTLQELLTKISSHLHPPELIFSPEANREQTIERLAVLGGSGASFISDVVKTGAKAYLTSDCKFHQFQESRDRGLILIDAGHYATERPACAHLVAKLQDLRLEWVQLSQKDEDFRQFYGKY</sequence>